<dbReference type="InterPro" id="IPR050401">
    <property type="entry name" value="Cyclic_nucleotide_synthase"/>
</dbReference>
<evidence type="ECO:0000256" key="3">
    <source>
        <dbReference type="ARBA" id="ARBA00022741"/>
    </source>
</evidence>
<dbReference type="Proteomes" id="UP000886998">
    <property type="component" value="Unassembled WGS sequence"/>
</dbReference>
<dbReference type="PANTHER" id="PTHR11920">
    <property type="entry name" value="GUANYLYL CYCLASE"/>
    <property type="match status" value="1"/>
</dbReference>
<dbReference type="GO" id="GO:0005886">
    <property type="term" value="C:plasma membrane"/>
    <property type="evidence" value="ECO:0007669"/>
    <property type="project" value="TreeGrafter"/>
</dbReference>
<evidence type="ECO:0000313" key="8">
    <source>
        <dbReference type="Proteomes" id="UP000886998"/>
    </source>
</evidence>
<keyword evidence="5" id="KW-0141">cGMP biosynthesis</keyword>
<gene>
    <name evidence="7" type="primary">GUCY2F</name>
    <name evidence="7" type="ORF">TNIN_375961</name>
</gene>
<evidence type="ECO:0000256" key="4">
    <source>
        <dbReference type="ARBA" id="ARBA00023239"/>
    </source>
</evidence>
<dbReference type="GO" id="GO:0004672">
    <property type="term" value="F:protein kinase activity"/>
    <property type="evidence" value="ECO:0007669"/>
    <property type="project" value="InterPro"/>
</dbReference>
<accession>A0A8X7BVP2</accession>
<protein>
    <recommendedName>
        <fullName evidence="2">guanylate cyclase</fullName>
        <ecNumber evidence="2">4.6.1.2</ecNumber>
    </recommendedName>
</protein>
<evidence type="ECO:0000313" key="7">
    <source>
        <dbReference type="EMBL" id="GFY43684.1"/>
    </source>
</evidence>
<reference evidence="7" key="1">
    <citation type="submission" date="2020-08" db="EMBL/GenBank/DDBJ databases">
        <title>Multicomponent nature underlies the extraordinary mechanical properties of spider dragline silk.</title>
        <authorList>
            <person name="Kono N."/>
            <person name="Nakamura H."/>
            <person name="Mori M."/>
            <person name="Yoshida Y."/>
            <person name="Ohtoshi R."/>
            <person name="Malay A.D."/>
            <person name="Moran D.A.P."/>
            <person name="Tomita M."/>
            <person name="Numata K."/>
            <person name="Arakawa K."/>
        </authorList>
    </citation>
    <scope>NUCLEOTIDE SEQUENCE</scope>
</reference>
<dbReference type="InterPro" id="IPR011009">
    <property type="entry name" value="Kinase-like_dom_sf"/>
</dbReference>
<dbReference type="PANTHER" id="PTHR11920:SF494">
    <property type="entry name" value="ATRIAL NATRIURETIC PEPTIDE RECEPTOR 2"/>
    <property type="match status" value="1"/>
</dbReference>
<proteinExistence type="predicted"/>
<dbReference type="GO" id="GO:0005524">
    <property type="term" value="F:ATP binding"/>
    <property type="evidence" value="ECO:0007669"/>
    <property type="project" value="InterPro"/>
</dbReference>
<dbReference type="GO" id="GO:0007168">
    <property type="term" value="P:receptor guanylyl cyclase signaling pathway"/>
    <property type="evidence" value="ECO:0007669"/>
    <property type="project" value="TreeGrafter"/>
</dbReference>
<dbReference type="SUPFAM" id="SSF56112">
    <property type="entry name" value="Protein kinase-like (PK-like)"/>
    <property type="match status" value="1"/>
</dbReference>
<dbReference type="Pfam" id="PF07714">
    <property type="entry name" value="PK_Tyr_Ser-Thr"/>
    <property type="match status" value="1"/>
</dbReference>
<dbReference type="GO" id="GO:0004383">
    <property type="term" value="F:guanylate cyclase activity"/>
    <property type="evidence" value="ECO:0007669"/>
    <property type="project" value="UniProtKB-EC"/>
</dbReference>
<dbReference type="GO" id="GO:0001653">
    <property type="term" value="F:peptide receptor activity"/>
    <property type="evidence" value="ECO:0007669"/>
    <property type="project" value="TreeGrafter"/>
</dbReference>
<dbReference type="EC" id="4.6.1.2" evidence="2"/>
<keyword evidence="3" id="KW-0547">Nucleotide-binding</keyword>
<dbReference type="PROSITE" id="PS50011">
    <property type="entry name" value="PROTEIN_KINASE_DOM"/>
    <property type="match status" value="1"/>
</dbReference>
<dbReference type="AlphaFoldDB" id="A0A8X7BVP2"/>
<evidence type="ECO:0000259" key="6">
    <source>
        <dbReference type="PROSITE" id="PS50011"/>
    </source>
</evidence>
<dbReference type="InterPro" id="IPR000719">
    <property type="entry name" value="Prot_kinase_dom"/>
</dbReference>
<dbReference type="InterPro" id="IPR001245">
    <property type="entry name" value="Ser-Thr/Tyr_kinase_cat_dom"/>
</dbReference>
<organism evidence="7 8">
    <name type="scientific">Trichonephila inaurata madagascariensis</name>
    <dbReference type="NCBI Taxonomy" id="2747483"/>
    <lineage>
        <taxon>Eukaryota</taxon>
        <taxon>Metazoa</taxon>
        <taxon>Ecdysozoa</taxon>
        <taxon>Arthropoda</taxon>
        <taxon>Chelicerata</taxon>
        <taxon>Arachnida</taxon>
        <taxon>Araneae</taxon>
        <taxon>Araneomorphae</taxon>
        <taxon>Entelegynae</taxon>
        <taxon>Araneoidea</taxon>
        <taxon>Nephilidae</taxon>
        <taxon>Trichonephila</taxon>
        <taxon>Trichonephila inaurata</taxon>
    </lineage>
</organism>
<dbReference type="OrthoDB" id="6510100at2759"/>
<feature type="domain" description="Protein kinase" evidence="6">
    <location>
        <begin position="1"/>
        <end position="121"/>
    </location>
</feature>
<evidence type="ECO:0000256" key="2">
    <source>
        <dbReference type="ARBA" id="ARBA00012202"/>
    </source>
</evidence>
<name>A0A8X7BVP2_9ARAC</name>
<dbReference type="EMBL" id="BMAV01003818">
    <property type="protein sequence ID" value="GFY43684.1"/>
    <property type="molecule type" value="Genomic_DNA"/>
</dbReference>
<evidence type="ECO:0000256" key="5">
    <source>
        <dbReference type="ARBA" id="ARBA00023293"/>
    </source>
</evidence>
<comment type="catalytic activity">
    <reaction evidence="1">
        <text>GTP = 3',5'-cyclic GMP + diphosphate</text>
        <dbReference type="Rhea" id="RHEA:13665"/>
        <dbReference type="ChEBI" id="CHEBI:33019"/>
        <dbReference type="ChEBI" id="CHEBI:37565"/>
        <dbReference type="ChEBI" id="CHEBI:57746"/>
        <dbReference type="EC" id="4.6.1.2"/>
    </reaction>
</comment>
<sequence length="121" mass="14209">MNFLHGSKIEYHGHLKSENCMIDGRFVVKLSGYSLRELTKQTIHSEEENPWSLLWTAPEHLRRQDPYRYGSKKGDVYSFAIILQEVITRSLPFEPKERFSRTVRFLSPEGRQKSILINLSL</sequence>
<keyword evidence="4" id="KW-0456">Lyase</keyword>
<dbReference type="Gene3D" id="1.10.510.10">
    <property type="entry name" value="Transferase(Phosphotransferase) domain 1"/>
    <property type="match status" value="1"/>
</dbReference>
<keyword evidence="8" id="KW-1185">Reference proteome</keyword>
<dbReference type="GO" id="GO:0004016">
    <property type="term" value="F:adenylate cyclase activity"/>
    <property type="evidence" value="ECO:0007669"/>
    <property type="project" value="TreeGrafter"/>
</dbReference>
<comment type="caution">
    <text evidence="7">The sequence shown here is derived from an EMBL/GenBank/DDBJ whole genome shotgun (WGS) entry which is preliminary data.</text>
</comment>
<evidence type="ECO:0000256" key="1">
    <source>
        <dbReference type="ARBA" id="ARBA00001436"/>
    </source>
</evidence>